<dbReference type="GO" id="GO:0000976">
    <property type="term" value="F:transcription cis-regulatory region binding"/>
    <property type="evidence" value="ECO:0007669"/>
    <property type="project" value="TreeGrafter"/>
</dbReference>
<dbReference type="PANTHER" id="PTHR37534">
    <property type="entry name" value="TRANSCRIPTIONAL ACTIVATOR PROTEIN UGA3"/>
    <property type="match status" value="1"/>
</dbReference>
<evidence type="ECO:0000256" key="1">
    <source>
        <dbReference type="ARBA" id="ARBA00004123"/>
    </source>
</evidence>
<evidence type="ECO:0000256" key="2">
    <source>
        <dbReference type="ARBA" id="ARBA00023242"/>
    </source>
</evidence>
<dbReference type="GO" id="GO:0003700">
    <property type="term" value="F:DNA-binding transcription factor activity"/>
    <property type="evidence" value="ECO:0007669"/>
    <property type="project" value="TreeGrafter"/>
</dbReference>
<dbReference type="GeneID" id="25295814"/>
<dbReference type="GO" id="GO:0005634">
    <property type="term" value="C:nucleus"/>
    <property type="evidence" value="ECO:0007669"/>
    <property type="project" value="UniProtKB-SubCell"/>
</dbReference>
<organism evidence="3 4">
    <name type="scientific">Rhinocladiella mackenziei CBS 650.93</name>
    <dbReference type="NCBI Taxonomy" id="1442369"/>
    <lineage>
        <taxon>Eukaryota</taxon>
        <taxon>Fungi</taxon>
        <taxon>Dikarya</taxon>
        <taxon>Ascomycota</taxon>
        <taxon>Pezizomycotina</taxon>
        <taxon>Eurotiomycetes</taxon>
        <taxon>Chaetothyriomycetidae</taxon>
        <taxon>Chaetothyriales</taxon>
        <taxon>Herpotrichiellaceae</taxon>
        <taxon>Rhinocladiella</taxon>
    </lineage>
</organism>
<keyword evidence="4" id="KW-1185">Reference proteome</keyword>
<name>A0A0D2IED3_9EURO</name>
<dbReference type="PANTHER" id="PTHR37534:SF49">
    <property type="entry name" value="LYSINE BIOSYNTHESIS REGULATORY PROTEIN LYS14"/>
    <property type="match status" value="1"/>
</dbReference>
<dbReference type="EMBL" id="KN847479">
    <property type="protein sequence ID" value="KIX04189.1"/>
    <property type="molecule type" value="Genomic_DNA"/>
</dbReference>
<dbReference type="VEuPathDB" id="FungiDB:Z518_07743"/>
<accession>A0A0D2IED3</accession>
<reference evidence="3 4" key="1">
    <citation type="submission" date="2015-01" db="EMBL/GenBank/DDBJ databases">
        <title>The Genome Sequence of Rhinocladiella mackenzie CBS 650.93.</title>
        <authorList>
            <consortium name="The Broad Institute Genomics Platform"/>
            <person name="Cuomo C."/>
            <person name="de Hoog S."/>
            <person name="Gorbushina A."/>
            <person name="Stielow B."/>
            <person name="Teixiera M."/>
            <person name="Abouelleil A."/>
            <person name="Chapman S.B."/>
            <person name="Priest M."/>
            <person name="Young S.K."/>
            <person name="Wortman J."/>
            <person name="Nusbaum C."/>
            <person name="Birren B."/>
        </authorList>
    </citation>
    <scope>NUCLEOTIDE SEQUENCE [LARGE SCALE GENOMIC DNA]</scope>
    <source>
        <strain evidence="3 4">CBS 650.93</strain>
    </source>
</reference>
<comment type="subcellular location">
    <subcellularLocation>
        <location evidence="1">Nucleus</location>
    </subcellularLocation>
</comment>
<proteinExistence type="predicted"/>
<dbReference type="OrthoDB" id="4158070at2759"/>
<sequence length="569" mass="63870">MAAGHAVAAVSSATKHVPDALGVVSATLNVIMTSALFGRKIILQEVFVMAERGAPEQPFPRIPRARFLNTTLKDIQIYMGDHDDKEPEEDSSLENWDLVGAGDLESEPMPAGDPPNGMALIQPRRSSAYDHILLSYYEAVICSSSTLLDDEKNNPYRHVLLPMALQSQGVYHATLAISASTLRLARPEYGVVALEHRHLALKSLINILNHSECDAQDMDEMLGLILMLCWFEISDGCNPSWVKHLDGFRRLIHRRQRLAGGNSLRRNDLESFFIQYFAFHLVLAKTAFRVEESGLDSAHVSPKLSTKTLASAETGEVSMALNSFTSSTSFLSLHMDLDSLHDIDPYMGFSNSLLLLINEVADLASTSSSPDSQDNFATATVLRLKASLDELQQCLPESAMLNMSLVTRRPAFTSTAETYRLGALLLLHEVLMNSYSGSLAYNQVFQPADKHQYTHSIIQLIDENLECMISTAVLPLWPLFLAGCCVDNEEERMTALRLFELIEHRKRFGNIKPARKVMEMVWTQRDLSKDVRQRSDLNNNSGPQFRKYREQYEWERASDMLGRWKISLT</sequence>
<evidence type="ECO:0000313" key="3">
    <source>
        <dbReference type="EMBL" id="KIX04189.1"/>
    </source>
</evidence>
<keyword evidence="2" id="KW-0539">Nucleus</keyword>
<dbReference type="AlphaFoldDB" id="A0A0D2IED3"/>
<gene>
    <name evidence="3" type="ORF">Z518_07743</name>
</gene>
<dbReference type="InterPro" id="IPR021858">
    <property type="entry name" value="Fun_TF"/>
</dbReference>
<dbReference type="GO" id="GO:0045944">
    <property type="term" value="P:positive regulation of transcription by RNA polymerase II"/>
    <property type="evidence" value="ECO:0007669"/>
    <property type="project" value="TreeGrafter"/>
</dbReference>
<dbReference type="RefSeq" id="XP_013271325.1">
    <property type="nucleotide sequence ID" value="XM_013415871.1"/>
</dbReference>
<dbReference type="HOGENOM" id="CLU_015493_3_1_1"/>
<dbReference type="Pfam" id="PF11951">
    <property type="entry name" value="Fungal_trans_2"/>
    <property type="match status" value="1"/>
</dbReference>
<evidence type="ECO:0000313" key="4">
    <source>
        <dbReference type="Proteomes" id="UP000053617"/>
    </source>
</evidence>
<dbReference type="STRING" id="1442369.A0A0D2IED3"/>
<protein>
    <submittedName>
        <fullName evidence="3">Uncharacterized protein</fullName>
    </submittedName>
</protein>
<dbReference type="Proteomes" id="UP000053617">
    <property type="component" value="Unassembled WGS sequence"/>
</dbReference>